<evidence type="ECO:0000313" key="1">
    <source>
        <dbReference type="EMBL" id="KAI9917762.1"/>
    </source>
</evidence>
<dbReference type="EMBL" id="CM047592">
    <property type="protein sequence ID" value="KAI9917762.1"/>
    <property type="molecule type" value="Genomic_DNA"/>
</dbReference>
<proteinExistence type="predicted"/>
<accession>A0ACC0WGP6</accession>
<gene>
    <name evidence="1" type="ORF">PsorP6_013352</name>
</gene>
<comment type="caution">
    <text evidence="1">The sequence shown here is derived from an EMBL/GenBank/DDBJ whole genome shotgun (WGS) entry which is preliminary data.</text>
</comment>
<dbReference type="Proteomes" id="UP001163321">
    <property type="component" value="Chromosome 13"/>
</dbReference>
<keyword evidence="2" id="KW-1185">Reference proteome</keyword>
<evidence type="ECO:0000313" key="2">
    <source>
        <dbReference type="Proteomes" id="UP001163321"/>
    </source>
</evidence>
<sequence>MTSVVLSPPSGPANSSAAVPASNKNVLMTVAVDSGNMTSPTSTAIGQESYVEINVEPAKEQDDDSEKRSNSAPNGSPTAEEHRPKKKRRCVYFECAEIVEFEPTIYTTSVTSGGVPVGMSLNERSRSRRRLDSFEMERADKRIGRQSYMEEGYLDPQEREVILNNAGCENPIIASVEAEVNTIIQHRRESNEIDLDLMYGADIMEIHEDDILEDEDEVKVLSVLNHVHDDAGEGSWERCEEEQKSSEGGTLKYLSNIR</sequence>
<organism evidence="1 2">
    <name type="scientific">Peronosclerospora sorghi</name>
    <dbReference type="NCBI Taxonomy" id="230839"/>
    <lineage>
        <taxon>Eukaryota</taxon>
        <taxon>Sar</taxon>
        <taxon>Stramenopiles</taxon>
        <taxon>Oomycota</taxon>
        <taxon>Peronosporomycetes</taxon>
        <taxon>Peronosporales</taxon>
        <taxon>Peronosporaceae</taxon>
        <taxon>Peronosclerospora</taxon>
    </lineage>
</organism>
<name>A0ACC0WGP6_9STRA</name>
<protein>
    <submittedName>
        <fullName evidence="1">Uncharacterized protein</fullName>
    </submittedName>
</protein>
<reference evidence="1 2" key="1">
    <citation type="journal article" date="2022" name="bioRxiv">
        <title>The genome of the oomycete Peronosclerospora sorghi, a cosmopolitan pathogen of maize and sorghum, is inflated with dispersed pseudogenes.</title>
        <authorList>
            <person name="Fletcher K."/>
            <person name="Martin F."/>
            <person name="Isakeit T."/>
            <person name="Cavanaugh K."/>
            <person name="Magill C."/>
            <person name="Michelmore R."/>
        </authorList>
    </citation>
    <scope>NUCLEOTIDE SEQUENCE [LARGE SCALE GENOMIC DNA]</scope>
    <source>
        <strain evidence="1">P6</strain>
    </source>
</reference>